<dbReference type="HOGENOM" id="CLU_1489841_0_0_1"/>
<evidence type="ECO:0000313" key="2">
    <source>
        <dbReference type="Proteomes" id="UP000053989"/>
    </source>
</evidence>
<evidence type="ECO:0000313" key="1">
    <source>
        <dbReference type="EMBL" id="KIM55737.1"/>
    </source>
</evidence>
<sequence>MSDWSSGALVAEGPIQHPVPRVRLGDMRPSYLACNTTCSRGVFVAMLESYSAEHAGSFPSNSPTSAPPCCPFLRLAHRLNSCPEGFTALILTWPCCARLCTALLSRSQHLQANIRAAVVSDGSLSPHDHNGLQRDQYIVRCRRCRPHRLCTLHIHQVDAGACRCQWVAPELTAKSEFGGAL</sequence>
<keyword evidence="2" id="KW-1185">Reference proteome</keyword>
<accession>A0A0C2ZT56</accession>
<dbReference type="EMBL" id="KN822128">
    <property type="protein sequence ID" value="KIM55737.1"/>
    <property type="molecule type" value="Genomic_DNA"/>
</dbReference>
<dbReference type="Proteomes" id="UP000053989">
    <property type="component" value="Unassembled WGS sequence"/>
</dbReference>
<dbReference type="InParanoid" id="A0A0C2ZT56"/>
<organism evidence="1 2">
    <name type="scientific">Scleroderma citrinum Foug A</name>
    <dbReference type="NCBI Taxonomy" id="1036808"/>
    <lineage>
        <taxon>Eukaryota</taxon>
        <taxon>Fungi</taxon>
        <taxon>Dikarya</taxon>
        <taxon>Basidiomycota</taxon>
        <taxon>Agaricomycotina</taxon>
        <taxon>Agaricomycetes</taxon>
        <taxon>Agaricomycetidae</taxon>
        <taxon>Boletales</taxon>
        <taxon>Sclerodermatineae</taxon>
        <taxon>Sclerodermataceae</taxon>
        <taxon>Scleroderma</taxon>
    </lineage>
</organism>
<name>A0A0C2ZT56_9AGAM</name>
<gene>
    <name evidence="1" type="ORF">SCLCIDRAFT_285896</name>
</gene>
<dbReference type="AlphaFoldDB" id="A0A0C2ZT56"/>
<reference evidence="2" key="2">
    <citation type="submission" date="2015-01" db="EMBL/GenBank/DDBJ databases">
        <title>Evolutionary Origins and Diversification of the Mycorrhizal Mutualists.</title>
        <authorList>
            <consortium name="DOE Joint Genome Institute"/>
            <consortium name="Mycorrhizal Genomics Consortium"/>
            <person name="Kohler A."/>
            <person name="Kuo A."/>
            <person name="Nagy L.G."/>
            <person name="Floudas D."/>
            <person name="Copeland A."/>
            <person name="Barry K.W."/>
            <person name="Cichocki N."/>
            <person name="Veneault-Fourrey C."/>
            <person name="LaButti K."/>
            <person name="Lindquist E.A."/>
            <person name="Lipzen A."/>
            <person name="Lundell T."/>
            <person name="Morin E."/>
            <person name="Murat C."/>
            <person name="Riley R."/>
            <person name="Ohm R."/>
            <person name="Sun H."/>
            <person name="Tunlid A."/>
            <person name="Henrissat B."/>
            <person name="Grigoriev I.V."/>
            <person name="Hibbett D.S."/>
            <person name="Martin F."/>
        </authorList>
    </citation>
    <scope>NUCLEOTIDE SEQUENCE [LARGE SCALE GENOMIC DNA]</scope>
    <source>
        <strain evidence="2">Foug A</strain>
    </source>
</reference>
<protein>
    <submittedName>
        <fullName evidence="1">Uncharacterized protein</fullName>
    </submittedName>
</protein>
<reference evidence="1 2" key="1">
    <citation type="submission" date="2014-04" db="EMBL/GenBank/DDBJ databases">
        <authorList>
            <consortium name="DOE Joint Genome Institute"/>
            <person name="Kuo A."/>
            <person name="Kohler A."/>
            <person name="Nagy L.G."/>
            <person name="Floudas D."/>
            <person name="Copeland A."/>
            <person name="Barry K.W."/>
            <person name="Cichocki N."/>
            <person name="Veneault-Fourrey C."/>
            <person name="LaButti K."/>
            <person name="Lindquist E.A."/>
            <person name="Lipzen A."/>
            <person name="Lundell T."/>
            <person name="Morin E."/>
            <person name="Murat C."/>
            <person name="Sun H."/>
            <person name="Tunlid A."/>
            <person name="Henrissat B."/>
            <person name="Grigoriev I.V."/>
            <person name="Hibbett D.S."/>
            <person name="Martin F."/>
            <person name="Nordberg H.P."/>
            <person name="Cantor M.N."/>
            <person name="Hua S.X."/>
        </authorList>
    </citation>
    <scope>NUCLEOTIDE SEQUENCE [LARGE SCALE GENOMIC DNA]</scope>
    <source>
        <strain evidence="1 2">Foug A</strain>
    </source>
</reference>
<proteinExistence type="predicted"/>